<dbReference type="RefSeq" id="WP_188775557.1">
    <property type="nucleotide sequence ID" value="NZ_BMMB01000004.1"/>
</dbReference>
<evidence type="ECO:0000256" key="2">
    <source>
        <dbReference type="ARBA" id="ARBA00023315"/>
    </source>
</evidence>
<dbReference type="InterPro" id="IPR050832">
    <property type="entry name" value="Bact_Acetyltransf"/>
</dbReference>
<dbReference type="InterPro" id="IPR000182">
    <property type="entry name" value="GNAT_dom"/>
</dbReference>
<protein>
    <submittedName>
        <fullName evidence="4">Ribosomal protein S18 acetylase RimI-like enzyme</fullName>
    </submittedName>
</protein>
<evidence type="ECO:0000259" key="3">
    <source>
        <dbReference type="PROSITE" id="PS51186"/>
    </source>
</evidence>
<dbReference type="SUPFAM" id="SSF55729">
    <property type="entry name" value="Acyl-CoA N-acyltransferases (Nat)"/>
    <property type="match status" value="1"/>
</dbReference>
<reference evidence="4 5" key="1">
    <citation type="submission" date="2023-07" db="EMBL/GenBank/DDBJ databases">
        <title>Genomic Encyclopedia of Type Strains, Phase IV (KMG-IV): sequencing the most valuable type-strain genomes for metagenomic binning, comparative biology and taxonomic classification.</title>
        <authorList>
            <person name="Goeker M."/>
        </authorList>
    </citation>
    <scope>NUCLEOTIDE SEQUENCE [LARGE SCALE GENOMIC DNA]</scope>
    <source>
        <strain evidence="4 5">DSM 22170</strain>
    </source>
</reference>
<organism evidence="4 5">
    <name type="scientific">Paenibacillus hunanensis</name>
    <dbReference type="NCBI Taxonomy" id="539262"/>
    <lineage>
        <taxon>Bacteria</taxon>
        <taxon>Bacillati</taxon>
        <taxon>Bacillota</taxon>
        <taxon>Bacilli</taxon>
        <taxon>Bacillales</taxon>
        <taxon>Paenibacillaceae</taxon>
        <taxon>Paenibacillus</taxon>
    </lineage>
</organism>
<name>A0ABU1IUM6_9BACL</name>
<evidence type="ECO:0000313" key="5">
    <source>
        <dbReference type="Proteomes" id="UP001185028"/>
    </source>
</evidence>
<evidence type="ECO:0000256" key="1">
    <source>
        <dbReference type="ARBA" id="ARBA00022679"/>
    </source>
</evidence>
<dbReference type="CDD" id="cd04301">
    <property type="entry name" value="NAT_SF"/>
    <property type="match status" value="1"/>
</dbReference>
<accession>A0ABU1IUM6</accession>
<dbReference type="Gene3D" id="3.40.630.30">
    <property type="match status" value="1"/>
</dbReference>
<gene>
    <name evidence="4" type="ORF">JOC58_000851</name>
</gene>
<dbReference type="EMBL" id="JAVDQH010000003">
    <property type="protein sequence ID" value="MDR6242966.1"/>
    <property type="molecule type" value="Genomic_DNA"/>
</dbReference>
<keyword evidence="5" id="KW-1185">Reference proteome</keyword>
<comment type="caution">
    <text evidence="4">The sequence shown here is derived from an EMBL/GenBank/DDBJ whole genome shotgun (WGS) entry which is preliminary data.</text>
</comment>
<sequence length="170" mass="19755">MKNTEQASTSTDATTYQYRKLQGLPEAELLQRIARLHESIFADPQDVGLIQKIHNNVTIQDMDQLLMIVALDGDQVVGYKIGYPLMEDEHTFYSWLGGVNPAYRQQGIASRLMDEQHEHLREQGYRKVQTKTMNRWRNMLLLNIQYGFDIVDTVTDARGMFKIVMEKELM</sequence>
<dbReference type="InterPro" id="IPR016181">
    <property type="entry name" value="Acyl_CoA_acyltransferase"/>
</dbReference>
<dbReference type="Pfam" id="PF00583">
    <property type="entry name" value="Acetyltransf_1"/>
    <property type="match status" value="1"/>
</dbReference>
<dbReference type="PROSITE" id="PS51186">
    <property type="entry name" value="GNAT"/>
    <property type="match status" value="1"/>
</dbReference>
<feature type="domain" description="N-acetyltransferase" evidence="3">
    <location>
        <begin position="16"/>
        <end position="170"/>
    </location>
</feature>
<proteinExistence type="predicted"/>
<dbReference type="PANTHER" id="PTHR43877">
    <property type="entry name" value="AMINOALKYLPHOSPHONATE N-ACETYLTRANSFERASE-RELATED-RELATED"/>
    <property type="match status" value="1"/>
</dbReference>
<dbReference type="PANTHER" id="PTHR43877:SF2">
    <property type="entry name" value="AMINOALKYLPHOSPHONATE N-ACETYLTRANSFERASE-RELATED"/>
    <property type="match status" value="1"/>
</dbReference>
<keyword evidence="1" id="KW-0808">Transferase</keyword>
<dbReference type="Proteomes" id="UP001185028">
    <property type="component" value="Unassembled WGS sequence"/>
</dbReference>
<evidence type="ECO:0000313" key="4">
    <source>
        <dbReference type="EMBL" id="MDR6242966.1"/>
    </source>
</evidence>
<keyword evidence="2" id="KW-0012">Acyltransferase</keyword>